<sequence>MSGSRKSTADRMLLVMPSHQLVTKAVEAGYRLWTLGDPELFDTAFLAHLREVSENLLFTDFADETEVRRVVARTVRGAGITTVVHCTGGASLMSVVEEAWWLGAYPNPPETVRRLCLDGEPPLSAAPRLGVATFTVDSQHRVVGMTQYRVDSSSRHLVNGYLHPAPLDDGVRQRVEELVLEWLSASRYRSGAAYTEVILTVDGPRLLTCQPRLPPDRVPALMEIAREFDFERAFLDTLSGKLPRIPPAHQYAELGYLLLPEGVLLSYTGTEVIAVTPWVRRASFPYNVGSRLPHPSAKQARHGYVVVEGDSPQLTHARVTQARADLVTDIHSHGEPM</sequence>
<dbReference type="EMBL" id="FNKO01000002">
    <property type="protein sequence ID" value="SDQ97818.1"/>
    <property type="molecule type" value="Genomic_DNA"/>
</dbReference>
<dbReference type="Gene3D" id="3.30.470.20">
    <property type="entry name" value="ATP-grasp fold, B domain"/>
    <property type="match status" value="1"/>
</dbReference>
<keyword evidence="3" id="KW-1185">Reference proteome</keyword>
<evidence type="ECO:0000313" key="3">
    <source>
        <dbReference type="Proteomes" id="UP000199301"/>
    </source>
</evidence>
<name>A0A1H1FAF8_9ACTN</name>
<protein>
    <recommendedName>
        <fullName evidence="1">L-amino acid ligase C-terminal domain-containing protein</fullName>
    </recommendedName>
</protein>
<organism evidence="2 3">
    <name type="scientific">Actinopolyspora saharensis</name>
    <dbReference type="NCBI Taxonomy" id="995062"/>
    <lineage>
        <taxon>Bacteria</taxon>
        <taxon>Bacillati</taxon>
        <taxon>Actinomycetota</taxon>
        <taxon>Actinomycetes</taxon>
        <taxon>Actinopolysporales</taxon>
        <taxon>Actinopolysporaceae</taxon>
        <taxon>Actinopolyspora</taxon>
    </lineage>
</organism>
<feature type="domain" description="L-amino acid ligase C-terminal" evidence="1">
    <location>
        <begin position="256"/>
        <end position="326"/>
    </location>
</feature>
<reference evidence="3" key="1">
    <citation type="submission" date="2016-10" db="EMBL/GenBank/DDBJ databases">
        <authorList>
            <person name="Varghese N."/>
            <person name="Submissions S."/>
        </authorList>
    </citation>
    <scope>NUCLEOTIDE SEQUENCE [LARGE SCALE GENOMIC DNA]</scope>
    <source>
        <strain evidence="3">DSM 45459</strain>
    </source>
</reference>
<dbReference type="InterPro" id="IPR040570">
    <property type="entry name" value="LAL_C2"/>
</dbReference>
<evidence type="ECO:0000313" key="2">
    <source>
        <dbReference type="EMBL" id="SDQ97818.1"/>
    </source>
</evidence>
<dbReference type="Pfam" id="PF18603">
    <property type="entry name" value="LAL_C2"/>
    <property type="match status" value="1"/>
</dbReference>
<dbReference type="SUPFAM" id="SSF56059">
    <property type="entry name" value="Glutathione synthetase ATP-binding domain-like"/>
    <property type="match status" value="1"/>
</dbReference>
<dbReference type="STRING" id="995062.SAMN04489718_2930"/>
<dbReference type="OrthoDB" id="6964321at2"/>
<dbReference type="AlphaFoldDB" id="A0A1H1FAF8"/>
<dbReference type="RefSeq" id="WP_139186564.1">
    <property type="nucleotide sequence ID" value="NZ_FNKO01000002.1"/>
</dbReference>
<proteinExistence type="predicted"/>
<evidence type="ECO:0000259" key="1">
    <source>
        <dbReference type="Pfam" id="PF18603"/>
    </source>
</evidence>
<dbReference type="Proteomes" id="UP000199301">
    <property type="component" value="Unassembled WGS sequence"/>
</dbReference>
<gene>
    <name evidence="2" type="ORF">SAMN04489718_2930</name>
</gene>
<accession>A0A1H1FAF8</accession>